<keyword evidence="2" id="KW-0472">Membrane</keyword>
<keyword evidence="2" id="KW-0812">Transmembrane</keyword>
<evidence type="ECO:0000313" key="4">
    <source>
        <dbReference type="Proteomes" id="UP001501081"/>
    </source>
</evidence>
<protein>
    <recommendedName>
        <fullName evidence="5">Outer membrane protein beta-barrel domain-containing protein</fullName>
    </recommendedName>
</protein>
<keyword evidence="2" id="KW-1133">Transmembrane helix</keyword>
<dbReference type="EMBL" id="BAABAK010000019">
    <property type="protein sequence ID" value="GAA3979722.1"/>
    <property type="molecule type" value="Genomic_DNA"/>
</dbReference>
<evidence type="ECO:0000256" key="2">
    <source>
        <dbReference type="SAM" id="Phobius"/>
    </source>
</evidence>
<feature type="transmembrane region" description="Helical" evidence="2">
    <location>
        <begin position="42"/>
        <end position="64"/>
    </location>
</feature>
<gene>
    <name evidence="3" type="ORF">GCM10022246_34680</name>
</gene>
<proteinExistence type="predicted"/>
<feature type="compositionally biased region" description="Polar residues" evidence="1">
    <location>
        <begin position="82"/>
        <end position="93"/>
    </location>
</feature>
<evidence type="ECO:0000313" key="3">
    <source>
        <dbReference type="EMBL" id="GAA3979722.1"/>
    </source>
</evidence>
<feature type="region of interest" description="Disordered" evidence="1">
    <location>
        <begin position="82"/>
        <end position="101"/>
    </location>
</feature>
<dbReference type="Proteomes" id="UP001501081">
    <property type="component" value="Unassembled WGS sequence"/>
</dbReference>
<organism evidence="3 4">
    <name type="scientific">Pedobacter ginsengiterrae</name>
    <dbReference type="NCBI Taxonomy" id="871696"/>
    <lineage>
        <taxon>Bacteria</taxon>
        <taxon>Pseudomonadati</taxon>
        <taxon>Bacteroidota</taxon>
        <taxon>Sphingobacteriia</taxon>
        <taxon>Sphingobacteriales</taxon>
        <taxon>Sphingobacteriaceae</taxon>
        <taxon>Pedobacter</taxon>
    </lineage>
</organism>
<evidence type="ECO:0008006" key="5">
    <source>
        <dbReference type="Google" id="ProtNLM"/>
    </source>
</evidence>
<evidence type="ECO:0000256" key="1">
    <source>
        <dbReference type="SAM" id="MobiDB-lite"/>
    </source>
</evidence>
<sequence length="398" mass="44381">MKAHNDIDKLFKDGLGKPDIPFNELDWEELDKQLHPKPKRRIVPFFWWSTAAGIAATLIVIFLLPGKNNRLSVPAIVKQKSKYNQKSTPVNTDSKAEKSNELPKPIVITDDKISLSAQTKKTDYKRTTKSINMLPKENLIQSIAQNNILPVLLKSSIEFEDRKSSITFSKQAINTNLALQKANNSVIKTTKTKPGFVLAIIAAPDLTGIQKSGRSSLSGGIGIEATLMLTKRLSITTGAAYAKKIYDSDFSLYNPKSNYVFKNQPLNIHANCDVLDIPLNVNYKILGNNRNALILTTGLSTYLMLKEDYYYSYETPNSKWPQSYEVKNENQHYLGIANIGVTFQRKINSRLSLGITPFAKIPLTNIGYGNSRLSSTGVAVSVNMTNLFSKKENTSMPK</sequence>
<reference evidence="4" key="1">
    <citation type="journal article" date="2019" name="Int. J. Syst. Evol. Microbiol.">
        <title>The Global Catalogue of Microorganisms (GCM) 10K type strain sequencing project: providing services to taxonomists for standard genome sequencing and annotation.</title>
        <authorList>
            <consortium name="The Broad Institute Genomics Platform"/>
            <consortium name="The Broad Institute Genome Sequencing Center for Infectious Disease"/>
            <person name="Wu L."/>
            <person name="Ma J."/>
        </authorList>
    </citation>
    <scope>NUCLEOTIDE SEQUENCE [LARGE SCALE GENOMIC DNA]</scope>
    <source>
        <strain evidence="4">JCM 17338</strain>
    </source>
</reference>
<name>A0ABP7QBA5_9SPHI</name>
<keyword evidence="4" id="KW-1185">Reference proteome</keyword>
<comment type="caution">
    <text evidence="3">The sequence shown here is derived from an EMBL/GenBank/DDBJ whole genome shotgun (WGS) entry which is preliminary data.</text>
</comment>
<accession>A0ABP7QBA5</accession>
<dbReference type="RefSeq" id="WP_344769075.1">
    <property type="nucleotide sequence ID" value="NZ_BAABAK010000019.1"/>
</dbReference>